<dbReference type="EMBL" id="CAXAQS010000022">
    <property type="protein sequence ID" value="CAK9249656.1"/>
    <property type="molecule type" value="Genomic_DNA"/>
</dbReference>
<proteinExistence type="predicted"/>
<dbReference type="InterPro" id="IPR050508">
    <property type="entry name" value="Methyltransf_Superfamily"/>
</dbReference>
<dbReference type="CDD" id="cd02440">
    <property type="entry name" value="AdoMet_MTases"/>
    <property type="match status" value="1"/>
</dbReference>
<evidence type="ECO:0000259" key="1">
    <source>
        <dbReference type="Pfam" id="PF13649"/>
    </source>
</evidence>
<name>A0ABP0V6T8_9BRYO</name>
<keyword evidence="3" id="KW-1185">Reference proteome</keyword>
<comment type="caution">
    <text evidence="2">The sequence shown here is derived from an EMBL/GenBank/DDBJ whole genome shotgun (WGS) entry which is preliminary data.</text>
</comment>
<accession>A0ABP0V6T8</accession>
<sequence length="346" mass="40107">MKTLTYAYSRARSAGFFAEFMVLETLTRLFPGEKKLREARTALPDVKTLQSIRADLLELLKQDAQNISHGEYPLSVLMPESPIQHLKRLPLLFWDSFSIYLRRRKGKTQDFDREAEEFLADLPPYYRRNFHYQSNGYLSRRSAEVYEHQVELLFKGSADAMRRLIIPPLRKKFATSPDGEGLRFLEIAAGTGRATRFVHQAFPKAKITALDLSDPYLKVAQENLSRFPRVDFIQGNAAQLPFRDQQFDAVYSVFLFHELPMEERQQIIKESRRVLKDDGLLGMVDSIQEGDKELFTPLLKNFPKDFHEPFYRNYIAHPMEELFKQAGFKNVAKDTGFTSKVVTGLH</sequence>
<feature type="domain" description="Methyltransferase" evidence="1">
    <location>
        <begin position="185"/>
        <end position="279"/>
    </location>
</feature>
<organism evidence="2 3">
    <name type="scientific">Sphagnum jensenii</name>
    <dbReference type="NCBI Taxonomy" id="128206"/>
    <lineage>
        <taxon>Eukaryota</taxon>
        <taxon>Viridiplantae</taxon>
        <taxon>Streptophyta</taxon>
        <taxon>Embryophyta</taxon>
        <taxon>Bryophyta</taxon>
        <taxon>Sphagnophytina</taxon>
        <taxon>Sphagnopsida</taxon>
        <taxon>Sphagnales</taxon>
        <taxon>Sphagnaceae</taxon>
        <taxon>Sphagnum</taxon>
    </lineage>
</organism>
<dbReference type="InterPro" id="IPR041698">
    <property type="entry name" value="Methyltransf_25"/>
</dbReference>
<protein>
    <recommendedName>
        <fullName evidence="1">Methyltransferase domain-containing protein</fullName>
    </recommendedName>
</protein>
<dbReference type="Pfam" id="PF13649">
    <property type="entry name" value="Methyltransf_25"/>
    <property type="match status" value="1"/>
</dbReference>
<dbReference type="PANTHER" id="PTHR42912">
    <property type="entry name" value="METHYLTRANSFERASE"/>
    <property type="match status" value="1"/>
</dbReference>
<dbReference type="SUPFAM" id="SSF53335">
    <property type="entry name" value="S-adenosyl-L-methionine-dependent methyltransferases"/>
    <property type="match status" value="1"/>
</dbReference>
<reference evidence="2" key="1">
    <citation type="submission" date="2024-02" db="EMBL/GenBank/DDBJ databases">
        <authorList>
            <consortium name="ELIXIR-Norway"/>
            <consortium name="Elixir Norway"/>
        </authorList>
    </citation>
    <scope>NUCLEOTIDE SEQUENCE</scope>
</reference>
<dbReference type="InterPro" id="IPR029063">
    <property type="entry name" value="SAM-dependent_MTases_sf"/>
</dbReference>
<dbReference type="PANTHER" id="PTHR42912:SF93">
    <property type="entry name" value="N6-ADENOSINE-METHYLTRANSFERASE TMT1A"/>
    <property type="match status" value="1"/>
</dbReference>
<evidence type="ECO:0000313" key="2">
    <source>
        <dbReference type="EMBL" id="CAK9249656.1"/>
    </source>
</evidence>
<dbReference type="Gene3D" id="3.40.50.150">
    <property type="entry name" value="Vaccinia Virus protein VP39"/>
    <property type="match status" value="1"/>
</dbReference>
<evidence type="ECO:0000313" key="3">
    <source>
        <dbReference type="Proteomes" id="UP001497444"/>
    </source>
</evidence>
<dbReference type="Proteomes" id="UP001497444">
    <property type="component" value="Unassembled WGS sequence"/>
</dbReference>
<gene>
    <name evidence="2" type="ORF">CSSPJE1EN1_LOCUS25034</name>
</gene>